<dbReference type="GO" id="GO:0042277">
    <property type="term" value="F:peptide binding"/>
    <property type="evidence" value="ECO:0007669"/>
    <property type="project" value="TreeGrafter"/>
</dbReference>
<dbReference type="SUPFAM" id="SSF55486">
    <property type="entry name" value="Metalloproteases ('zincins'), catalytic domain"/>
    <property type="match status" value="1"/>
</dbReference>
<evidence type="ECO:0000256" key="2">
    <source>
        <dbReference type="ARBA" id="ARBA00010136"/>
    </source>
</evidence>
<dbReference type="InterPro" id="IPR045357">
    <property type="entry name" value="Aminopeptidase_N-like_N"/>
</dbReference>
<accession>A0A381THH6</accession>
<evidence type="ECO:0000259" key="9">
    <source>
        <dbReference type="Pfam" id="PF01433"/>
    </source>
</evidence>
<evidence type="ECO:0000313" key="11">
    <source>
        <dbReference type="EMBL" id="SVA15592.1"/>
    </source>
</evidence>
<dbReference type="GO" id="GO:0070006">
    <property type="term" value="F:metalloaminopeptidase activity"/>
    <property type="evidence" value="ECO:0007669"/>
    <property type="project" value="TreeGrafter"/>
</dbReference>
<dbReference type="PRINTS" id="PR00756">
    <property type="entry name" value="ALADIPTASE"/>
</dbReference>
<evidence type="ECO:0000256" key="4">
    <source>
        <dbReference type="ARBA" id="ARBA00022670"/>
    </source>
</evidence>
<dbReference type="EMBL" id="UINC01004608">
    <property type="protein sequence ID" value="SVA15592.1"/>
    <property type="molecule type" value="Genomic_DNA"/>
</dbReference>
<dbReference type="InterPro" id="IPR014782">
    <property type="entry name" value="Peptidase_M1_dom"/>
</dbReference>
<evidence type="ECO:0000259" key="10">
    <source>
        <dbReference type="Pfam" id="PF17900"/>
    </source>
</evidence>
<dbReference type="Gene3D" id="1.10.390.10">
    <property type="entry name" value="Neutral Protease Domain 2"/>
    <property type="match status" value="1"/>
</dbReference>
<dbReference type="Pfam" id="PF17900">
    <property type="entry name" value="Peptidase_M1_N"/>
    <property type="match status" value="1"/>
</dbReference>
<evidence type="ECO:0000256" key="1">
    <source>
        <dbReference type="ARBA" id="ARBA00001947"/>
    </source>
</evidence>
<dbReference type="GO" id="GO:0006508">
    <property type="term" value="P:proteolysis"/>
    <property type="evidence" value="ECO:0007669"/>
    <property type="project" value="UniProtKB-KW"/>
</dbReference>
<dbReference type="GO" id="GO:0008270">
    <property type="term" value="F:zinc ion binding"/>
    <property type="evidence" value="ECO:0007669"/>
    <property type="project" value="InterPro"/>
</dbReference>
<evidence type="ECO:0000256" key="5">
    <source>
        <dbReference type="ARBA" id="ARBA00022723"/>
    </source>
</evidence>
<dbReference type="Gene3D" id="2.60.40.1730">
    <property type="entry name" value="tricorn interacting facor f3 domain"/>
    <property type="match status" value="1"/>
</dbReference>
<dbReference type="GO" id="GO:0005615">
    <property type="term" value="C:extracellular space"/>
    <property type="evidence" value="ECO:0007669"/>
    <property type="project" value="TreeGrafter"/>
</dbReference>
<keyword evidence="4" id="KW-0645">Protease</keyword>
<dbReference type="GO" id="GO:0005737">
    <property type="term" value="C:cytoplasm"/>
    <property type="evidence" value="ECO:0007669"/>
    <property type="project" value="TreeGrafter"/>
</dbReference>
<reference evidence="11" key="1">
    <citation type="submission" date="2018-05" db="EMBL/GenBank/DDBJ databases">
        <authorList>
            <person name="Lanie J.A."/>
            <person name="Ng W.-L."/>
            <person name="Kazmierczak K.M."/>
            <person name="Andrzejewski T.M."/>
            <person name="Davidsen T.M."/>
            <person name="Wayne K.J."/>
            <person name="Tettelin H."/>
            <person name="Glass J.I."/>
            <person name="Rusch D."/>
            <person name="Podicherti R."/>
            <person name="Tsui H.-C.T."/>
            <person name="Winkler M.E."/>
        </authorList>
    </citation>
    <scope>NUCLEOTIDE SEQUENCE</scope>
</reference>
<dbReference type="GO" id="GO:0043171">
    <property type="term" value="P:peptide catabolic process"/>
    <property type="evidence" value="ECO:0007669"/>
    <property type="project" value="TreeGrafter"/>
</dbReference>
<comment type="similarity">
    <text evidence="2">Belongs to the peptidase M1 family.</text>
</comment>
<evidence type="ECO:0000256" key="6">
    <source>
        <dbReference type="ARBA" id="ARBA00022801"/>
    </source>
</evidence>
<sequence length="534" mass="62181">MLFLNYELVFSKDLYPKNYNIDIINYSFEINLNDNDDIVSGITTIDLKIKTDNVKFIRLDLISMREDGKGMVVDYVKYNNTSVTFTHKNDVLLLAVKEINNINTVEVQYHGIPVTGLIIGPNMHGDRTFFSDNWPNKGRNWLPLVDHPYDKATSEFIVVAPSHYQVISNGLLIEESNLDSNLKRSHWKQSVPISCWLFALGVAEFAVQYVDNYDGKSIQTWVYKQDREKGFYDFAIPTKHTLQFFSDYVGPFAYEKLANVQSNSVSGGMESATAIFYSDVSVTGTRSKRWRNVIIHEVAHQWFGNCVTENDWDHVWLSEGFATYFTLLFREHAYGRDDFVEGLINSRNSVFKFYKKNKDYTIVHDGLDNMKNVLSGYIYQKGAWILHMLRNYIGDDSFNKGIRSYYLNNFNSNTDTESFKKEMEKASNIDLTIFFDQWLYKGGNIILDGNWSYDKKNKEIIINLSQVQNDGYYFYMPLELKIFYGNEFLSKLEEIKLTPDLKKFIIKSDKEPNQIILDPSTKLLAEWNFKKQIK</sequence>
<dbReference type="Pfam" id="PF01433">
    <property type="entry name" value="Peptidase_M1"/>
    <property type="match status" value="1"/>
</dbReference>
<keyword evidence="6" id="KW-0378">Hydrolase</keyword>
<keyword evidence="8" id="KW-0482">Metalloprotease</keyword>
<comment type="cofactor">
    <cofactor evidence="1">
        <name>Zn(2+)</name>
        <dbReference type="ChEBI" id="CHEBI:29105"/>
    </cofactor>
</comment>
<dbReference type="InterPro" id="IPR042097">
    <property type="entry name" value="Aminopeptidase_N-like_N_sf"/>
</dbReference>
<evidence type="ECO:0000256" key="3">
    <source>
        <dbReference type="ARBA" id="ARBA00022438"/>
    </source>
</evidence>
<keyword evidence="7" id="KW-0862">Zinc</keyword>
<dbReference type="InterPro" id="IPR027268">
    <property type="entry name" value="Peptidase_M4/M1_CTD_sf"/>
</dbReference>
<name>A0A381THH6_9ZZZZ</name>
<keyword evidence="3" id="KW-0031">Aminopeptidase</keyword>
<dbReference type="GO" id="GO:0016020">
    <property type="term" value="C:membrane"/>
    <property type="evidence" value="ECO:0007669"/>
    <property type="project" value="TreeGrafter"/>
</dbReference>
<keyword evidence="5" id="KW-0479">Metal-binding</keyword>
<dbReference type="PANTHER" id="PTHR11533">
    <property type="entry name" value="PROTEASE M1 ZINC METALLOPROTEASE"/>
    <property type="match status" value="1"/>
</dbReference>
<dbReference type="InterPro" id="IPR050344">
    <property type="entry name" value="Peptidase_M1_aminopeptidases"/>
</dbReference>
<evidence type="ECO:0000256" key="8">
    <source>
        <dbReference type="ARBA" id="ARBA00023049"/>
    </source>
</evidence>
<evidence type="ECO:0000256" key="7">
    <source>
        <dbReference type="ARBA" id="ARBA00022833"/>
    </source>
</evidence>
<feature type="domain" description="Peptidase M1 membrane alanine aminopeptidase" evidence="9">
    <location>
        <begin position="238"/>
        <end position="438"/>
    </location>
</feature>
<feature type="domain" description="Aminopeptidase N-like N-terminal" evidence="10">
    <location>
        <begin position="25"/>
        <end position="197"/>
    </location>
</feature>
<organism evidence="11">
    <name type="scientific">marine metagenome</name>
    <dbReference type="NCBI Taxonomy" id="408172"/>
    <lineage>
        <taxon>unclassified sequences</taxon>
        <taxon>metagenomes</taxon>
        <taxon>ecological metagenomes</taxon>
    </lineage>
</organism>
<protein>
    <submittedName>
        <fullName evidence="11">Uncharacterized protein</fullName>
    </submittedName>
</protein>
<proteinExistence type="inferred from homology"/>
<dbReference type="InterPro" id="IPR001930">
    <property type="entry name" value="Peptidase_M1"/>
</dbReference>
<dbReference type="SUPFAM" id="SSF63737">
    <property type="entry name" value="Leukotriene A4 hydrolase N-terminal domain"/>
    <property type="match status" value="1"/>
</dbReference>
<dbReference type="CDD" id="cd09603">
    <property type="entry name" value="M1_APN_like"/>
    <property type="match status" value="1"/>
</dbReference>
<gene>
    <name evidence="11" type="ORF">METZ01_LOCUS68446</name>
</gene>
<dbReference type="PANTHER" id="PTHR11533:SF174">
    <property type="entry name" value="PUROMYCIN-SENSITIVE AMINOPEPTIDASE-RELATED"/>
    <property type="match status" value="1"/>
</dbReference>
<dbReference type="AlphaFoldDB" id="A0A381THH6"/>